<dbReference type="EMBL" id="VIBQ01000017">
    <property type="protein sequence ID" value="KAB8360930.1"/>
    <property type="molecule type" value="Genomic_DNA"/>
</dbReference>
<feature type="region of interest" description="Disordered" evidence="1">
    <location>
        <begin position="466"/>
        <end position="580"/>
    </location>
</feature>
<gene>
    <name evidence="3" type="ORF">FH972_024662</name>
</gene>
<proteinExistence type="predicted"/>
<feature type="compositionally biased region" description="Basic and acidic residues" evidence="1">
    <location>
        <begin position="488"/>
        <end position="502"/>
    </location>
</feature>
<dbReference type="GO" id="GO:0003677">
    <property type="term" value="F:DNA binding"/>
    <property type="evidence" value="ECO:0007669"/>
    <property type="project" value="InterPro"/>
</dbReference>
<dbReference type="InterPro" id="IPR012340">
    <property type="entry name" value="NA-bd_OB-fold"/>
</dbReference>
<dbReference type="Proteomes" id="UP000327013">
    <property type="component" value="Unassembled WGS sequence"/>
</dbReference>
<evidence type="ECO:0000256" key="1">
    <source>
        <dbReference type="SAM" id="MobiDB-lite"/>
    </source>
</evidence>
<feature type="region of interest" description="Disordered" evidence="1">
    <location>
        <begin position="725"/>
        <end position="891"/>
    </location>
</feature>
<feature type="compositionally biased region" description="Basic residues" evidence="1">
    <location>
        <begin position="1149"/>
        <end position="1158"/>
    </location>
</feature>
<feature type="region of interest" description="Disordered" evidence="1">
    <location>
        <begin position="598"/>
        <end position="617"/>
    </location>
</feature>
<dbReference type="Gene3D" id="2.40.50.140">
    <property type="entry name" value="Nucleic acid-binding proteins"/>
    <property type="match status" value="1"/>
</dbReference>
<dbReference type="SUPFAM" id="SSF50249">
    <property type="entry name" value="Nucleic acid-binding proteins"/>
    <property type="match status" value="1"/>
</dbReference>
<accession>A0A5N6KZ18</accession>
<feature type="region of interest" description="Disordered" evidence="1">
    <location>
        <begin position="359"/>
        <end position="391"/>
    </location>
</feature>
<feature type="region of interest" description="Disordered" evidence="1">
    <location>
        <begin position="154"/>
        <end position="173"/>
    </location>
</feature>
<feature type="compositionally biased region" description="Polar residues" evidence="1">
    <location>
        <begin position="558"/>
        <end position="580"/>
    </location>
</feature>
<feature type="compositionally biased region" description="Polar residues" evidence="1">
    <location>
        <begin position="1121"/>
        <end position="1142"/>
    </location>
</feature>
<evidence type="ECO:0000259" key="2">
    <source>
        <dbReference type="SMART" id="SM00976"/>
    </source>
</evidence>
<name>A0A5N6KZ18_9ROSI</name>
<keyword evidence="4" id="KW-1185">Reference proteome</keyword>
<dbReference type="AlphaFoldDB" id="A0A5N6KZ18"/>
<comment type="caution">
    <text evidence="3">The sequence shown here is derived from an EMBL/GenBank/DDBJ whole genome shotgun (WGS) entry which is preliminary data.</text>
</comment>
<evidence type="ECO:0000313" key="3">
    <source>
        <dbReference type="EMBL" id="KAB8360930.1"/>
    </source>
</evidence>
<feature type="compositionally biased region" description="Basic residues" evidence="1">
    <location>
        <begin position="1102"/>
        <end position="1111"/>
    </location>
</feature>
<feature type="compositionally biased region" description="Low complexity" evidence="1">
    <location>
        <begin position="476"/>
        <end position="487"/>
    </location>
</feature>
<dbReference type="GO" id="GO:0000781">
    <property type="term" value="C:chromosome, telomeric region"/>
    <property type="evidence" value="ECO:0007669"/>
    <property type="project" value="InterPro"/>
</dbReference>
<dbReference type="OrthoDB" id="5363079at2759"/>
<sequence length="1158" mass="125944">MPSSEGGMQGQGPFADSHDIPIARLDTTAAPPSHVSITAVVALIFPFSSHTQTAAVLLADPDMRQRSKKGQVRVQFHGAAAVAFGSSRIGSGDKIRLLLEGAQWVEEDKLAVHTPGRSVDKELVFERRLVLRATREGVLHAALVVDAPAALRSAPADDEDHSFRSSSESSPGMDVVTPAVVRARSRMNLGFDASAETELGPIVFDDDDYDPFVVDDDDGHQPRKRTKLGRRSGEWKLVGWGDERRSPRKDVAGSPVRASKPLSEVLPASPMKRPIIAVPEIDTSFVDLISPDADDTLKRTPLGAEALAGTSPDAGQHQSLTAMSDGDELSISQEVNAGHSSLDNQAKPITLDEVTSLTVPAEQHPALSEIHPETPPAEPLRENPKSPRTPTATFAAVEPLFGPGIPISPANNLPAADETAEEVLEHQPEILQTLEDNPPLFDGTQQQVFVIDDEADETGQADQALQLEQRQESPESLAVRSSATRRTSSLERRQSPEAEIEKLGSALSLGELPQLSTTFAHPQPWSEEITRPGTPSRRPPSPSLRPQPSSELPLVSPFPTSNALSSDFPTSSAQSFQLPSSTPATSVFEWQWSQPVLSQDTEESLIEDPGAPPDTTLMDVDVEGFLKFNPEHFDPPTQNTAIDPSLVDFASQTLNTTIEDQADTMQPSFGDIQTIDDLEVVETGTSPTQILEKPKEVSEPNMDVDDEAHAISNVLEVSEVTDQAQEVVLDEMKSDMQPPHQRQSQGPEVHESSILAESAKSPEPQASTPREARLSSSSRRPSRSNLVPEVLSPFFELRPPRRSGRQAKATEKVRPETQDLIAAPSPPVTSAGEGELTGGPENKEEDDFSSIGSLRPGIPNDSAHRLRSQSTEADNVNAVKPVQVQTSRRLRSQSIDEAAAKISSNATNNISKKSDELVSLINGRSRGFRTQLSYYAALENIDVYLNASSSENHSSLFDIFAVVTEPTSDVVRAKAGPKDHYTIMELTDASLSNQEVRAECFRPRKDALPLASVGDVILLREPGVRSRDGSHYLLSGSTSAWHVWKFSTLDEKANSSSFDHIDMVVPQECRGPQVEIGSEEQEHALALRAWWLSVRADWQPKKPNKTSRKASGRVSEKSERQNLATKASSKNKLVSDAKTSLQDLGVTGKRNRKRPLRF</sequence>
<feature type="domain" description="Telomeric single stranded DNA binding POT1/Cdc13" evidence="2">
    <location>
        <begin position="944"/>
        <end position="1092"/>
    </location>
</feature>
<reference evidence="3 4" key="1">
    <citation type="submission" date="2019-06" db="EMBL/GenBank/DDBJ databases">
        <title>A chromosomal-level reference genome of Carpinus fangiana (Coryloideae, Betulaceae).</title>
        <authorList>
            <person name="Yang X."/>
            <person name="Wang Z."/>
            <person name="Zhang L."/>
            <person name="Hao G."/>
            <person name="Liu J."/>
            <person name="Yang Y."/>
        </authorList>
    </citation>
    <scope>NUCLEOTIDE SEQUENCE [LARGE SCALE GENOMIC DNA]</scope>
    <source>
        <strain evidence="3">Cfa_2016G</strain>
        <tissue evidence="3">Leaf</tissue>
    </source>
</reference>
<dbReference type="SMART" id="SM00976">
    <property type="entry name" value="Telo_bind"/>
    <property type="match status" value="1"/>
</dbReference>
<dbReference type="GO" id="GO:0000723">
    <property type="term" value="P:telomere maintenance"/>
    <property type="evidence" value="ECO:0007669"/>
    <property type="project" value="InterPro"/>
</dbReference>
<dbReference type="InterPro" id="IPR011564">
    <property type="entry name" value="Telomer_end-bd_POT1/Cdc13"/>
</dbReference>
<feature type="compositionally biased region" description="Basic and acidic residues" evidence="1">
    <location>
        <begin position="808"/>
        <end position="817"/>
    </location>
</feature>
<dbReference type="Pfam" id="PF02765">
    <property type="entry name" value="POT1"/>
    <property type="match status" value="1"/>
</dbReference>
<protein>
    <recommendedName>
        <fullName evidence="2">Telomeric single stranded DNA binding POT1/Cdc13 domain-containing protein</fullName>
    </recommendedName>
</protein>
<evidence type="ECO:0000313" key="4">
    <source>
        <dbReference type="Proteomes" id="UP000327013"/>
    </source>
</evidence>
<organism evidence="3 4">
    <name type="scientific">Carpinus fangiana</name>
    <dbReference type="NCBI Taxonomy" id="176857"/>
    <lineage>
        <taxon>Eukaryota</taxon>
        <taxon>Viridiplantae</taxon>
        <taxon>Streptophyta</taxon>
        <taxon>Embryophyta</taxon>
        <taxon>Tracheophyta</taxon>
        <taxon>Spermatophyta</taxon>
        <taxon>Magnoliopsida</taxon>
        <taxon>eudicotyledons</taxon>
        <taxon>Gunneridae</taxon>
        <taxon>Pentapetalae</taxon>
        <taxon>rosids</taxon>
        <taxon>fabids</taxon>
        <taxon>Fagales</taxon>
        <taxon>Betulaceae</taxon>
        <taxon>Carpinus</taxon>
    </lineage>
</organism>
<feature type="region of interest" description="Disordered" evidence="1">
    <location>
        <begin position="1100"/>
        <end position="1158"/>
    </location>
</feature>